<proteinExistence type="inferred from homology"/>
<dbReference type="PANTHER" id="PTHR33541">
    <property type="entry name" value="PROTEIN BIG GRAIN 1-LIKE A-RELATED"/>
    <property type="match status" value="1"/>
</dbReference>
<evidence type="ECO:0000256" key="1">
    <source>
        <dbReference type="ARBA" id="ARBA00002281"/>
    </source>
</evidence>
<dbReference type="RefSeq" id="XP_048332883.2">
    <property type="nucleotide sequence ID" value="XM_048476926.2"/>
</dbReference>
<evidence type="ECO:0000256" key="6">
    <source>
        <dbReference type="ARBA" id="ARBA00023136"/>
    </source>
</evidence>
<dbReference type="PANTHER" id="PTHR33541:SF12">
    <property type="entry name" value="PROTEIN BIG GRAIN 1-LIKE A"/>
    <property type="match status" value="1"/>
</dbReference>
<organism evidence="8 9">
    <name type="scientific">Ziziphus jujuba</name>
    <name type="common">Chinese jujube</name>
    <name type="synonym">Ziziphus sativa</name>
    <dbReference type="NCBI Taxonomy" id="326968"/>
    <lineage>
        <taxon>Eukaryota</taxon>
        <taxon>Viridiplantae</taxon>
        <taxon>Streptophyta</taxon>
        <taxon>Embryophyta</taxon>
        <taxon>Tracheophyta</taxon>
        <taxon>Spermatophyta</taxon>
        <taxon>Magnoliopsida</taxon>
        <taxon>eudicotyledons</taxon>
        <taxon>Gunneridae</taxon>
        <taxon>Pentapetalae</taxon>
        <taxon>rosids</taxon>
        <taxon>fabids</taxon>
        <taxon>Rosales</taxon>
        <taxon>Rhamnaceae</taxon>
        <taxon>Paliureae</taxon>
        <taxon>Ziziphus</taxon>
    </lineage>
</organism>
<evidence type="ECO:0000256" key="4">
    <source>
        <dbReference type="ARBA" id="ARBA00022448"/>
    </source>
</evidence>
<evidence type="ECO:0000256" key="2">
    <source>
        <dbReference type="ARBA" id="ARBA00004236"/>
    </source>
</evidence>
<evidence type="ECO:0000256" key="3">
    <source>
        <dbReference type="ARBA" id="ARBA00010067"/>
    </source>
</evidence>
<comment type="subcellular location">
    <subcellularLocation>
        <location evidence="2">Cell membrane</location>
    </subcellularLocation>
</comment>
<dbReference type="InterPro" id="IPR039621">
    <property type="entry name" value="BG1-like"/>
</dbReference>
<evidence type="ECO:0000256" key="7">
    <source>
        <dbReference type="ARBA" id="ARBA00023294"/>
    </source>
</evidence>
<accession>A0ABM3IPQ0</accession>
<evidence type="ECO:0000313" key="9">
    <source>
        <dbReference type="RefSeq" id="XP_048332883.2"/>
    </source>
</evidence>
<evidence type="ECO:0000256" key="5">
    <source>
        <dbReference type="ARBA" id="ARBA00022475"/>
    </source>
</evidence>
<keyword evidence="6" id="KW-0472">Membrane</keyword>
<reference evidence="9" key="1">
    <citation type="submission" date="2025-08" db="UniProtKB">
        <authorList>
            <consortium name="RefSeq"/>
        </authorList>
    </citation>
    <scope>IDENTIFICATION</scope>
    <source>
        <tissue evidence="9">Seedling</tissue>
    </source>
</reference>
<protein>
    <submittedName>
        <fullName evidence="9">Protein BIG GRAIN 1-like B</fullName>
    </submittedName>
</protein>
<keyword evidence="5" id="KW-1003">Cell membrane</keyword>
<keyword evidence="4" id="KW-0813">Transport</keyword>
<comment type="function">
    <text evidence="1">Involved in auxin transport. Regulator of the auxin signaling pathway.</text>
</comment>
<comment type="similarity">
    <text evidence="3">Belongs to the BIG GRAIN 1 (BG1) plant protein family.</text>
</comment>
<keyword evidence="8" id="KW-1185">Reference proteome</keyword>
<dbReference type="Proteomes" id="UP001652623">
    <property type="component" value="Chromosome 3"/>
</dbReference>
<sequence length="335" mass="38388">MYRREKTQERSYPSFSSTILEQIERSIIDEADKHSCGGVGGDRLKLKNQTNRAMENEDISILARACVMEYKKVGDKAVSAQRRRQCYDGNKLVHDHNNDHDIMSSESVHCYTSCFASLMPKPPKPVRSTTETEKNSTHTRTKVDQILKSGALKICSKVKQPVNFLNSLFTAKKSKSSSSIPAVQSLSTCPSAFSYPRSCLRKNSSPSCRSEKLGNEGIKKTVRFHPVSVIVDENGRSCGQKRLYEPEEQEQKDVDSWKVRWSPKRKMEEGDEVQMSEKTQRVEKAAREEFMRHYRQIQLNNCKFTLRDFLCDVEQVDDDAVFCSSSDRFELENLE</sequence>
<name>A0ABM3IPQ0_ZIZJJ</name>
<evidence type="ECO:0000313" key="8">
    <source>
        <dbReference type="Proteomes" id="UP001652623"/>
    </source>
</evidence>
<dbReference type="GeneID" id="107422970"/>
<gene>
    <name evidence="9" type="primary">LOC107422970</name>
</gene>
<keyword evidence="7" id="KW-0927">Auxin signaling pathway</keyword>